<organism evidence="1">
    <name type="scientific">Turicibacter sanguinis</name>
    <dbReference type="NCBI Taxonomy" id="154288"/>
    <lineage>
        <taxon>Bacteria</taxon>
        <taxon>Bacillati</taxon>
        <taxon>Bacillota</taxon>
        <taxon>Erysipelotrichia</taxon>
        <taxon>Erysipelotrichales</taxon>
        <taxon>Turicibacteraceae</taxon>
        <taxon>Turicibacter</taxon>
    </lineage>
</organism>
<accession>A0A6G2CFP5</accession>
<proteinExistence type="predicted"/>
<protein>
    <submittedName>
        <fullName evidence="1">Uncharacterized protein</fullName>
    </submittedName>
</protein>
<dbReference type="AlphaFoldDB" id="A0A6G2CFP5"/>
<comment type="caution">
    <text evidence="1">The sequence shown here is derived from an EMBL/GenBank/DDBJ whole genome shotgun (WGS) entry which is preliminary data.</text>
</comment>
<evidence type="ECO:0000313" key="1">
    <source>
        <dbReference type="EMBL" id="MTL95167.1"/>
    </source>
</evidence>
<reference evidence="1" key="1">
    <citation type="journal article" date="2019" name="Nat. Med.">
        <title>A library of human gut bacterial isolates paired with longitudinal multiomics data enables mechanistic microbiome research.</title>
        <authorList>
            <person name="Poyet M."/>
            <person name="Groussin M."/>
            <person name="Gibbons S.M."/>
            <person name="Avila-Pacheco J."/>
            <person name="Jiang X."/>
            <person name="Kearney S.M."/>
            <person name="Perrotta A.R."/>
            <person name="Berdy B."/>
            <person name="Zhao S."/>
            <person name="Lieberman T.D."/>
            <person name="Swanson P.K."/>
            <person name="Smith M."/>
            <person name="Roesemann S."/>
            <person name="Alexander J.E."/>
            <person name="Rich S.A."/>
            <person name="Livny J."/>
            <person name="Vlamakis H."/>
            <person name="Clish C."/>
            <person name="Bullock K."/>
            <person name="Deik A."/>
            <person name="Scott J."/>
            <person name="Pierce K.A."/>
            <person name="Xavier R.J."/>
            <person name="Alm E.J."/>
        </authorList>
    </citation>
    <scope>NUCLEOTIDE SEQUENCE</scope>
    <source>
        <strain evidence="1">BIOML-A179</strain>
    </source>
</reference>
<dbReference type="RefSeq" id="WP_009606559.1">
    <property type="nucleotide sequence ID" value="NZ_CABJBH010000024.1"/>
</dbReference>
<sequence>MVSCLWYEEEYEGKQYWIFDVSPIEVPKVDQFFVDKQTGKVYNSYGYEI</sequence>
<name>A0A6G2CFP5_9FIRM</name>
<gene>
    <name evidence="1" type="ORF">GMA64_11565</name>
</gene>
<dbReference type="EMBL" id="WMQV01000033">
    <property type="protein sequence ID" value="MTL95167.1"/>
    <property type="molecule type" value="Genomic_DNA"/>
</dbReference>